<dbReference type="InterPro" id="IPR030948">
    <property type="entry name" value="TAT_var_transloc_signal_dom"/>
</dbReference>
<dbReference type="RefSeq" id="WP_068220441.1">
    <property type="nucleotide sequence ID" value="NZ_LRPC01000012.1"/>
</dbReference>
<dbReference type="Proteomes" id="UP000075606">
    <property type="component" value="Unassembled WGS sequence"/>
</dbReference>
<evidence type="ECO:0000313" key="3">
    <source>
        <dbReference type="Proteomes" id="UP000075606"/>
    </source>
</evidence>
<dbReference type="InterPro" id="IPR006311">
    <property type="entry name" value="TAT_signal"/>
</dbReference>
<organism evidence="2 3">
    <name type="scientific">Roseivirga spongicola</name>
    <dbReference type="NCBI Taxonomy" id="333140"/>
    <lineage>
        <taxon>Bacteria</taxon>
        <taxon>Pseudomonadati</taxon>
        <taxon>Bacteroidota</taxon>
        <taxon>Cytophagia</taxon>
        <taxon>Cytophagales</taxon>
        <taxon>Roseivirgaceae</taxon>
        <taxon>Roseivirga</taxon>
    </lineage>
</organism>
<keyword evidence="3" id="KW-1185">Reference proteome</keyword>
<dbReference type="PANTHER" id="PTHR42783:SF3">
    <property type="entry name" value="GLUTAMATE SYNTHASE [NADPH] SMALL CHAIN-RELATED"/>
    <property type="match status" value="1"/>
</dbReference>
<dbReference type="Pfam" id="PF13247">
    <property type="entry name" value="Fer4_11"/>
    <property type="match status" value="1"/>
</dbReference>
<dbReference type="PROSITE" id="PS51379">
    <property type="entry name" value="4FE4S_FER_2"/>
    <property type="match status" value="3"/>
</dbReference>
<comment type="caution">
    <text evidence="2">The sequence shown here is derived from an EMBL/GenBank/DDBJ whole genome shotgun (WGS) entry which is preliminary data.</text>
</comment>
<dbReference type="STRING" id="333140.AWW68_09515"/>
<dbReference type="NCBIfam" id="TIGR04519">
    <property type="entry name" value="MoCo_extend_TAT"/>
    <property type="match status" value="1"/>
</dbReference>
<dbReference type="EMBL" id="LRPC01000012">
    <property type="protein sequence ID" value="KYG76049.1"/>
    <property type="molecule type" value="Genomic_DNA"/>
</dbReference>
<evidence type="ECO:0000259" key="1">
    <source>
        <dbReference type="PROSITE" id="PS51379"/>
    </source>
</evidence>
<feature type="domain" description="4Fe-4S ferredoxin-type" evidence="1">
    <location>
        <begin position="769"/>
        <end position="799"/>
    </location>
</feature>
<gene>
    <name evidence="2" type="ORF">AWW68_09515</name>
</gene>
<reference evidence="2 3" key="1">
    <citation type="submission" date="2016-01" db="EMBL/GenBank/DDBJ databases">
        <title>Genome sequencing of Roseivirga spongicola UST030701-084.</title>
        <authorList>
            <person name="Selvaratnam C."/>
            <person name="Thevarajoo S."/>
            <person name="Goh K.M."/>
            <person name="Ee R."/>
            <person name="Chan K.-G."/>
            <person name="Chong C.S."/>
        </authorList>
    </citation>
    <scope>NUCLEOTIDE SEQUENCE [LARGE SCALE GENOMIC DNA]</scope>
    <source>
        <strain evidence="2 3">UST030701-084</strain>
    </source>
</reference>
<dbReference type="Gene3D" id="3.40.50.740">
    <property type="match status" value="1"/>
</dbReference>
<dbReference type="CDD" id="cd02784">
    <property type="entry name" value="MopB_CT_PHLH"/>
    <property type="match status" value="1"/>
</dbReference>
<dbReference type="InterPro" id="IPR017896">
    <property type="entry name" value="4Fe4S_Fe-S-bd"/>
</dbReference>
<dbReference type="Gene3D" id="2.40.40.20">
    <property type="match status" value="1"/>
</dbReference>
<dbReference type="Gene3D" id="3.30.2070.10">
    <property type="entry name" value="Formate dehydrogenase/DMSO reductase"/>
    <property type="match status" value="1"/>
</dbReference>
<accession>A0A150XBC7</accession>
<name>A0A150XBC7_9BACT</name>
<protein>
    <submittedName>
        <fullName evidence="2">Molybdopterin oxidoreductase</fullName>
    </submittedName>
</protein>
<dbReference type="SUPFAM" id="SSF53706">
    <property type="entry name" value="Formate dehydrogenase/DMSO reductase, domains 1-3"/>
    <property type="match status" value="1"/>
</dbReference>
<dbReference type="CDD" id="cd10551">
    <property type="entry name" value="PsrB"/>
    <property type="match status" value="1"/>
</dbReference>
<sequence length="1040" mass="114092">MKENQKTYWKGIEQLSNDADFVKKNESEFPEYLPISETGGESSNRRDFLKLMGFGIAAASLAACEAPVRKAIPYLNKPVDVDPSVPNYYASTYVNGGDAVSVVVKTREGRPIKVEGNKYSSITKGGSSAQVEASVLSLYDKERLVGPMKDGAETDWATLDKEVTSQLNKIAAQAQGSGIRIVSNTVLSPTTKKAVGEFIAKYPTAEHITYDPISSYGITEGNRRSFGAAMIPSYDFSKVKTVVSVGADFLGTWISPIEFSKQFAQTRKINEHHREMSRHYQFESNLSLTGSNADYRTPILPSQVGPLVAAMYNAIAAKAGQAKVSGGNAGDVAHLTAAANELWANRGKSLVVCGSNDPAVQVLINGINTMLGNYGTTIDTTAPVNYRQGDDMAMSNFVKDLNSGRVAAVIFLNCNPLYNSAEASALTAALAKASLTVSTSDRMDETAAAVKYVAPDHHYLEQWNDAELREGHLSLSQPSIAPLFSTRQTPESFLKWAGQTVEYYTYLQNNWKESYFTQQSEISSFQTFWDKALYDGIVELGGSEKAFTYDFAAASVAATSIGQNYKTQGSGLQLALYQKSGMGDGSQANNPWLQEMSDPISKATWDNYLTISLAMANELGIKMTEGETQLVNLMVGDQSIEVPVLVQPGQAPGTVGLAVGYGRTKAGKVGNGVGVNAYPFITKLNGANTMDVLAGVSVTTTGKAYRIAQTQTHQTYMGRENVIQEATLDEYKKDAGAGRWHPHIYKEGEFVKPSKITLWSGHEYNNHHWAMTIDMNSCTGCSACTVACQAENNIPVVGKEEVLNRREMAWIRIDRYYSAANPAGNKKELEEAAANPEVTFQPMMCQHCNNAPCETVCPVAATTHSTEGLNQMTYNRCIGTRYCANNCPYKVRRFNWFKYHDNTQFDKNLSMNNDLGKMVLNPDVTVRARGVMEKCSMCVQRIQSGKLAAKREGRRPVDGEINMACESACPSDAITFGDLNDPKSKISQLLQIEEKKEGEKATERVVNEERAYHVLEELNVNPNIWYMTKIRNKVKESTEA</sequence>
<dbReference type="PANTHER" id="PTHR42783">
    <property type="entry name" value="GLUTAMATE SYNTHASE [NADPH] SMALL CHAIN"/>
    <property type="match status" value="1"/>
</dbReference>
<dbReference type="OrthoDB" id="9779457at2"/>
<dbReference type="Gene3D" id="3.30.70.20">
    <property type="match status" value="2"/>
</dbReference>
<evidence type="ECO:0000313" key="2">
    <source>
        <dbReference type="EMBL" id="KYG76049.1"/>
    </source>
</evidence>
<dbReference type="SUPFAM" id="SSF54862">
    <property type="entry name" value="4Fe-4S ferredoxins"/>
    <property type="match status" value="1"/>
</dbReference>
<proteinExistence type="predicted"/>
<dbReference type="AlphaFoldDB" id="A0A150XBC7"/>
<feature type="domain" description="4Fe-4S ferredoxin-type" evidence="1">
    <location>
        <begin position="868"/>
        <end position="897"/>
    </location>
</feature>
<feature type="domain" description="4Fe-4S ferredoxin-type" evidence="1">
    <location>
        <begin position="836"/>
        <end position="867"/>
    </location>
</feature>
<dbReference type="PROSITE" id="PS51318">
    <property type="entry name" value="TAT"/>
    <property type="match status" value="1"/>
</dbReference>